<protein>
    <recommendedName>
        <fullName evidence="1">DUF2383 domain-containing protein</fullName>
    </recommendedName>
</protein>
<dbReference type="NCBIfam" id="TIGR02284">
    <property type="entry name" value="PA2169 family four-helix-bundle protein"/>
    <property type="match status" value="1"/>
</dbReference>
<dbReference type="Gene3D" id="1.20.1260.10">
    <property type="match status" value="1"/>
</dbReference>
<sequence>MQNKNENAVNVLQELNQFVNDRIEGYKHAADLTKNPAHRSFYNKLIQESNDFSNEINRTIGSFGGERQDGTTAKGKIFRGWMDVKSTVTGSDEESIIESNIYGEEWAQKAYNDALDHKAELPQSVISMVEKQKHASEATCEQLKQMKESVD</sequence>
<name>A0ABP8M0D0_9BACT</name>
<dbReference type="InterPro" id="IPR009078">
    <property type="entry name" value="Ferritin-like_SF"/>
</dbReference>
<dbReference type="InterPro" id="IPR019052">
    <property type="entry name" value="DUF2383"/>
</dbReference>
<proteinExistence type="predicted"/>
<keyword evidence="3" id="KW-1185">Reference proteome</keyword>
<dbReference type="SUPFAM" id="SSF47240">
    <property type="entry name" value="Ferritin-like"/>
    <property type="match status" value="1"/>
</dbReference>
<dbReference type="InterPro" id="IPR012347">
    <property type="entry name" value="Ferritin-like"/>
</dbReference>
<dbReference type="RefSeq" id="WP_345161809.1">
    <property type="nucleotide sequence ID" value="NZ_BAABHC010000029.1"/>
</dbReference>
<dbReference type="InterPro" id="IPR011971">
    <property type="entry name" value="CHP02284"/>
</dbReference>
<evidence type="ECO:0000313" key="3">
    <source>
        <dbReference type="Proteomes" id="UP001500552"/>
    </source>
</evidence>
<dbReference type="EMBL" id="BAABHC010000029">
    <property type="protein sequence ID" value="GAA4441815.1"/>
    <property type="molecule type" value="Genomic_DNA"/>
</dbReference>
<accession>A0ABP8M0D0</accession>
<gene>
    <name evidence="2" type="ORF">GCM10023188_40780</name>
</gene>
<dbReference type="Proteomes" id="UP001500552">
    <property type="component" value="Unassembled WGS sequence"/>
</dbReference>
<organism evidence="2 3">
    <name type="scientific">Pontibacter saemangeumensis</name>
    <dbReference type="NCBI Taxonomy" id="1084525"/>
    <lineage>
        <taxon>Bacteria</taxon>
        <taxon>Pseudomonadati</taxon>
        <taxon>Bacteroidota</taxon>
        <taxon>Cytophagia</taxon>
        <taxon>Cytophagales</taxon>
        <taxon>Hymenobacteraceae</taxon>
        <taxon>Pontibacter</taxon>
    </lineage>
</organism>
<evidence type="ECO:0000313" key="2">
    <source>
        <dbReference type="EMBL" id="GAA4441815.1"/>
    </source>
</evidence>
<dbReference type="Pfam" id="PF09537">
    <property type="entry name" value="DUF2383"/>
    <property type="match status" value="1"/>
</dbReference>
<evidence type="ECO:0000259" key="1">
    <source>
        <dbReference type="Pfam" id="PF09537"/>
    </source>
</evidence>
<feature type="domain" description="DUF2383" evidence="1">
    <location>
        <begin position="8"/>
        <end position="116"/>
    </location>
</feature>
<comment type="caution">
    <text evidence="2">The sequence shown here is derived from an EMBL/GenBank/DDBJ whole genome shotgun (WGS) entry which is preliminary data.</text>
</comment>
<reference evidence="3" key="1">
    <citation type="journal article" date="2019" name="Int. J. Syst. Evol. Microbiol.">
        <title>The Global Catalogue of Microorganisms (GCM) 10K type strain sequencing project: providing services to taxonomists for standard genome sequencing and annotation.</title>
        <authorList>
            <consortium name="The Broad Institute Genomics Platform"/>
            <consortium name="The Broad Institute Genome Sequencing Center for Infectious Disease"/>
            <person name="Wu L."/>
            <person name="Ma J."/>
        </authorList>
    </citation>
    <scope>NUCLEOTIDE SEQUENCE [LARGE SCALE GENOMIC DNA]</scope>
    <source>
        <strain evidence="3">JCM 17926</strain>
    </source>
</reference>